<gene>
    <name evidence="1" type="ORF">N7494_008623</name>
</gene>
<dbReference type="EMBL" id="JAQIZZ010000007">
    <property type="protein sequence ID" value="KAJ5532071.1"/>
    <property type="molecule type" value="Genomic_DNA"/>
</dbReference>
<protein>
    <submittedName>
        <fullName evidence="1">Uncharacterized protein</fullName>
    </submittedName>
</protein>
<name>A0AAD6GC10_9EURO</name>
<organism evidence="1 2">
    <name type="scientific">Penicillium frequentans</name>
    <dbReference type="NCBI Taxonomy" id="3151616"/>
    <lineage>
        <taxon>Eukaryota</taxon>
        <taxon>Fungi</taxon>
        <taxon>Dikarya</taxon>
        <taxon>Ascomycota</taxon>
        <taxon>Pezizomycotina</taxon>
        <taxon>Eurotiomycetes</taxon>
        <taxon>Eurotiomycetidae</taxon>
        <taxon>Eurotiales</taxon>
        <taxon>Aspergillaceae</taxon>
        <taxon>Penicillium</taxon>
    </lineage>
</organism>
<sequence length="99" mass="10925">MLQSKLWIASAESLGPAPCAGRFRPGPSVELRPSTRLHFSSPTVPFNPCDQSVTFLRRWRQVTAIVEEKRPAQGGGFSDAIFRGKLDLSRGGRKQASDR</sequence>
<keyword evidence="2" id="KW-1185">Reference proteome</keyword>
<accession>A0AAD6GC10</accession>
<dbReference type="AlphaFoldDB" id="A0AAD6GC10"/>
<proteinExistence type="predicted"/>
<dbReference type="Proteomes" id="UP001220324">
    <property type="component" value="Unassembled WGS sequence"/>
</dbReference>
<evidence type="ECO:0000313" key="2">
    <source>
        <dbReference type="Proteomes" id="UP001220324"/>
    </source>
</evidence>
<evidence type="ECO:0000313" key="1">
    <source>
        <dbReference type="EMBL" id="KAJ5532071.1"/>
    </source>
</evidence>
<comment type="caution">
    <text evidence="1">The sequence shown here is derived from an EMBL/GenBank/DDBJ whole genome shotgun (WGS) entry which is preliminary data.</text>
</comment>
<reference evidence="1 2" key="1">
    <citation type="journal article" date="2023" name="IMA Fungus">
        <title>Comparative genomic study of the Penicillium genus elucidates a diverse pangenome and 15 lateral gene transfer events.</title>
        <authorList>
            <person name="Petersen C."/>
            <person name="Sorensen T."/>
            <person name="Nielsen M.R."/>
            <person name="Sondergaard T.E."/>
            <person name="Sorensen J.L."/>
            <person name="Fitzpatrick D.A."/>
            <person name="Frisvad J.C."/>
            <person name="Nielsen K.L."/>
        </authorList>
    </citation>
    <scope>NUCLEOTIDE SEQUENCE [LARGE SCALE GENOMIC DNA]</scope>
    <source>
        <strain evidence="1 2">IBT 35679</strain>
    </source>
</reference>